<dbReference type="GO" id="GO:0005507">
    <property type="term" value="F:copper ion binding"/>
    <property type="evidence" value="ECO:0007669"/>
    <property type="project" value="InterPro"/>
</dbReference>
<dbReference type="PATRIC" id="fig|908809.3.peg.456"/>
<evidence type="ECO:0000313" key="7">
    <source>
        <dbReference type="Proteomes" id="UP000052015"/>
    </source>
</evidence>
<dbReference type="OrthoDB" id="9757546at2"/>
<feature type="domain" description="Plastocyanin-like" evidence="5">
    <location>
        <begin position="69"/>
        <end position="162"/>
    </location>
</feature>
<dbReference type="InterPro" id="IPR045087">
    <property type="entry name" value="Cu-oxidase_fam"/>
</dbReference>
<protein>
    <submittedName>
        <fullName evidence="6">Multicopper oxidase</fullName>
    </submittedName>
</protein>
<dbReference type="RefSeq" id="WP_057976692.1">
    <property type="nucleotide sequence ID" value="NZ_LKHP01000002.1"/>
</dbReference>
<dbReference type="SUPFAM" id="SSF49503">
    <property type="entry name" value="Cupredoxins"/>
    <property type="match status" value="6"/>
</dbReference>
<reference evidence="6 7" key="1">
    <citation type="submission" date="2015-09" db="EMBL/GenBank/DDBJ databases">
        <title>Draft genome sequence of a Caloramator mitchellensis, a moderate thermophile from the Great Artesian Basin of Australia.</title>
        <authorList>
            <person name="Patel B.K."/>
        </authorList>
    </citation>
    <scope>NUCLEOTIDE SEQUENCE [LARGE SCALE GENOMIC DNA]</scope>
    <source>
        <strain evidence="6 7">VF08</strain>
    </source>
</reference>
<feature type="domain" description="Plastocyanin-like" evidence="4">
    <location>
        <begin position="489"/>
        <end position="598"/>
    </location>
</feature>
<keyword evidence="1" id="KW-0479">Metal-binding</keyword>
<evidence type="ECO:0000313" key="6">
    <source>
        <dbReference type="EMBL" id="KRQ87650.1"/>
    </source>
</evidence>
<evidence type="ECO:0000256" key="3">
    <source>
        <dbReference type="SAM" id="MobiDB-lite"/>
    </source>
</evidence>
<name>A0A0R3K3Y4_CALMK</name>
<dbReference type="PANTHER" id="PTHR11709">
    <property type="entry name" value="MULTI-COPPER OXIDASE"/>
    <property type="match status" value="1"/>
</dbReference>
<dbReference type="InterPro" id="IPR011707">
    <property type="entry name" value="Cu-oxidase-like_N"/>
</dbReference>
<keyword evidence="2" id="KW-0560">Oxidoreductase</keyword>
<dbReference type="Pfam" id="PF07732">
    <property type="entry name" value="Cu-oxidase_3"/>
    <property type="match status" value="1"/>
</dbReference>
<evidence type="ECO:0000259" key="5">
    <source>
        <dbReference type="Pfam" id="PF07732"/>
    </source>
</evidence>
<dbReference type="InterPro" id="IPR002355">
    <property type="entry name" value="Cu_oxidase_Cu_BS"/>
</dbReference>
<feature type="domain" description="Plastocyanin-like" evidence="4">
    <location>
        <begin position="255"/>
        <end position="355"/>
    </location>
</feature>
<dbReference type="AlphaFoldDB" id="A0A0R3K3Y4"/>
<comment type="caution">
    <text evidence="6">The sequence shown here is derived from an EMBL/GenBank/DDBJ whole genome shotgun (WGS) entry which is preliminary data.</text>
</comment>
<evidence type="ECO:0000259" key="4">
    <source>
        <dbReference type="Pfam" id="PF07731"/>
    </source>
</evidence>
<accession>A0A0R3K3Y4</accession>
<dbReference type="Proteomes" id="UP000052015">
    <property type="component" value="Unassembled WGS sequence"/>
</dbReference>
<dbReference type="InterPro" id="IPR011706">
    <property type="entry name" value="Cu-oxidase_C"/>
</dbReference>
<dbReference type="GO" id="GO:0016491">
    <property type="term" value="F:oxidoreductase activity"/>
    <property type="evidence" value="ECO:0007669"/>
    <property type="project" value="UniProtKB-KW"/>
</dbReference>
<evidence type="ECO:0000256" key="2">
    <source>
        <dbReference type="ARBA" id="ARBA00023002"/>
    </source>
</evidence>
<dbReference type="PROSITE" id="PS00080">
    <property type="entry name" value="MULTICOPPER_OXIDASE2"/>
    <property type="match status" value="1"/>
</dbReference>
<proteinExistence type="predicted"/>
<feature type="region of interest" description="Disordered" evidence="3">
    <location>
        <begin position="795"/>
        <end position="824"/>
    </location>
</feature>
<dbReference type="Gene3D" id="2.60.40.420">
    <property type="entry name" value="Cupredoxins - blue copper proteins"/>
    <property type="match status" value="5"/>
</dbReference>
<dbReference type="PANTHER" id="PTHR11709:SF486">
    <property type="entry name" value="MULTICOPPER OXIDASE"/>
    <property type="match status" value="1"/>
</dbReference>
<keyword evidence="7" id="KW-1185">Reference proteome</keyword>
<dbReference type="STRING" id="908809.ABG79_00451"/>
<evidence type="ECO:0000256" key="1">
    <source>
        <dbReference type="ARBA" id="ARBA00022723"/>
    </source>
</evidence>
<dbReference type="Pfam" id="PF07731">
    <property type="entry name" value="Cu-oxidase_2"/>
    <property type="match status" value="2"/>
</dbReference>
<gene>
    <name evidence="6" type="ORF">ABG79_00451</name>
</gene>
<dbReference type="EMBL" id="LKHP01000002">
    <property type="protein sequence ID" value="KRQ87650.1"/>
    <property type="molecule type" value="Genomic_DNA"/>
</dbReference>
<dbReference type="InterPro" id="IPR008972">
    <property type="entry name" value="Cupredoxin"/>
</dbReference>
<sequence length="1212" mass="136182">MTDIDFSSIGSKIRIYNINAIKAKIVYNKYGDHDPNGLLYVLAEDEDELLNQVENNTNIPVEIVSPLVIRANEGDLVIINFHNKLDFPASIHIQGLHYDVTSDGANVGFNPTSVAQPNHKITYKFYAEKQGIYFFSDLGNPVADETGSNVHGLFGALIVEEEGSSWTHPETGEEIKSGLYADIHHKYNNSFREYVLFFHDESPVLNIQGLPPINPLNGHEEDTHSINYRSEPMRNRIPEPLSNCTDEDCMHSSWVWGDPSLVLHAYTGDPVKIRVINAGIKETHVFHFHVHQWRLNPEDPNSTIIDSISIGPQESYTVVPLYGAGSLQKSFGDSIFHCHLYPHFEAGMWGLFRVHDVLEDGTRFYPDGTKIKALIPLPDRTPPPIPTPQKPGFPLFIPGVVGQKAPDPPLGIIGGRTPTQLEINSFHPNAAPGAAFANPCPPNAPLKTFEIVAIQLPIKYNNQNWHDPFGRIYCLAEDEQDILNGIKEPEPLVIRVNAGDCVEIKFTNKLPLTIGGNLFQSVHITTQCTCHVHLVKFDVLCSDGGGNGWNYSSGVKPGETIIYRWYADEELHTCFFHDHLFANTHQQHGLFASLIVEPPGSNYISPFTGLPINSGTKAIIESPHGSFREFALFVHDFALLFDDNDKEINPPPFPDSHEDPGVMGINYKCAPLQFRPGDPAYVFSSYLHGDPETPLLECYSKDRIIIRLIDGAHEEQHIFNLHRYKWHKEITNPQAPLVCSQVIGISEAFNIEFTAEAEDDQDVLYYFAGLDDLWLGLWGILRVYGSKMPHLVPLNDRPAPPERTKAFPTPTGSPPPKAQDPGTPCKSCSKIRRFEIYAIQKKIIYNKFGDNDPNGLLFVLKQDLKRVLNDKIHPKPLIIRANAGECIEIMLTNLLPEKLTETEYPHIPVEVPYPPSNRVSIHAQMLNYDVRGSDGATVGFNNDQTIGPNESITYRYFADDEYGTIILSSFGDIRNHRHRGLFGALIIEPQDSIYINPFNGIKTNSGEQAIIIPGFKESFREFVILSHNGIDLLDKNGNRIPEVHHAEHLDFEDQGHKAFNYRCERFENRLQINPNRDLVFDSCIHGDPATPIFIANAGDKITFRYAMPSDKPRNTTIVIHGHNWLQQLNNPYSNLIGVQGALSVGSSLNIELIAGGKEKFVGDYLYRSGNIRWEIEQGMWGILRVVKKSCSKVKSLIPNLILILYRILNRKI</sequence>
<organism evidence="6 7">
    <name type="scientific">Caloramator mitchellensis</name>
    <dbReference type="NCBI Taxonomy" id="908809"/>
    <lineage>
        <taxon>Bacteria</taxon>
        <taxon>Bacillati</taxon>
        <taxon>Bacillota</taxon>
        <taxon>Clostridia</taxon>
        <taxon>Eubacteriales</taxon>
        <taxon>Clostridiaceae</taxon>
        <taxon>Caloramator</taxon>
    </lineage>
</organism>